<feature type="transmembrane region" description="Helical" evidence="1">
    <location>
        <begin position="6"/>
        <end position="22"/>
    </location>
</feature>
<feature type="transmembrane region" description="Helical" evidence="1">
    <location>
        <begin position="109"/>
        <end position="129"/>
    </location>
</feature>
<feature type="transmembrane region" description="Helical" evidence="1">
    <location>
        <begin position="141"/>
        <end position="160"/>
    </location>
</feature>
<keyword evidence="1" id="KW-0472">Membrane</keyword>
<keyword evidence="3" id="KW-1185">Reference proteome</keyword>
<proteinExistence type="predicted"/>
<feature type="transmembrane region" description="Helical" evidence="1">
    <location>
        <begin position="66"/>
        <end position="85"/>
    </location>
</feature>
<keyword evidence="1" id="KW-1133">Transmembrane helix</keyword>
<comment type="caution">
    <text evidence="2">The sequence shown here is derived from an EMBL/GenBank/DDBJ whole genome shotgun (WGS) entry which is preliminary data.</text>
</comment>
<dbReference type="Proteomes" id="UP001595533">
    <property type="component" value="Unassembled WGS sequence"/>
</dbReference>
<dbReference type="RefSeq" id="WP_077412517.1">
    <property type="nucleotide sequence ID" value="NZ_JBHRTS010000010.1"/>
</dbReference>
<organism evidence="2 3">
    <name type="scientific">Marinicella sediminis</name>
    <dbReference type="NCBI Taxonomy" id="1792834"/>
    <lineage>
        <taxon>Bacteria</taxon>
        <taxon>Pseudomonadati</taxon>
        <taxon>Pseudomonadota</taxon>
        <taxon>Gammaproteobacteria</taxon>
        <taxon>Lysobacterales</taxon>
        <taxon>Marinicellaceae</taxon>
        <taxon>Marinicella</taxon>
    </lineage>
</organism>
<gene>
    <name evidence="2" type="ORF">ACFODZ_15870</name>
</gene>
<evidence type="ECO:0000256" key="1">
    <source>
        <dbReference type="SAM" id="Phobius"/>
    </source>
</evidence>
<keyword evidence="1" id="KW-0812">Transmembrane</keyword>
<protein>
    <submittedName>
        <fullName evidence="2">Uncharacterized protein</fullName>
    </submittedName>
</protein>
<evidence type="ECO:0000313" key="3">
    <source>
        <dbReference type="Proteomes" id="UP001595533"/>
    </source>
</evidence>
<accession>A0ABV7JFY9</accession>
<evidence type="ECO:0000313" key="2">
    <source>
        <dbReference type="EMBL" id="MFC3195733.1"/>
    </source>
</evidence>
<sequence>MTSWQVEIWSIGGLLLMIWCWFKAQQSSTGGRQLFRVMYVLLSLLLLALSHRLWSMVSGPEFSVLYVLFHISWVAWLLIASRATIKYKTYREKQTTEVKADYSRRHKCLVFLLAAPIALITAVCLAVWFSRLLVSELANQWVLTFILVPLLWGCLAVWFAAERRLIRPAVFSLMVIPLSMLLL</sequence>
<dbReference type="EMBL" id="JBHRTS010000010">
    <property type="protein sequence ID" value="MFC3195733.1"/>
    <property type="molecule type" value="Genomic_DNA"/>
</dbReference>
<feature type="transmembrane region" description="Helical" evidence="1">
    <location>
        <begin position="34"/>
        <end position="54"/>
    </location>
</feature>
<name>A0ABV7JFY9_9GAMM</name>
<reference evidence="3" key="1">
    <citation type="journal article" date="2019" name="Int. J. Syst. Evol. Microbiol.">
        <title>The Global Catalogue of Microorganisms (GCM) 10K type strain sequencing project: providing services to taxonomists for standard genome sequencing and annotation.</title>
        <authorList>
            <consortium name="The Broad Institute Genomics Platform"/>
            <consortium name="The Broad Institute Genome Sequencing Center for Infectious Disease"/>
            <person name="Wu L."/>
            <person name="Ma J."/>
        </authorList>
    </citation>
    <scope>NUCLEOTIDE SEQUENCE [LARGE SCALE GENOMIC DNA]</scope>
    <source>
        <strain evidence="3">KCTC 42953</strain>
    </source>
</reference>